<reference evidence="2 5" key="1">
    <citation type="journal article" date="2015" name="Genome Announc.">
        <title>Complete Genome Sequence of the Nitrogen-Fixing and Solvent-Producing Clostridium pasteurianum DSM 525.</title>
        <authorList>
            <person name="Poehlein A."/>
            <person name="Grosse-Honebrink A."/>
            <person name="Zhang Y."/>
            <person name="Minton N.P."/>
            <person name="Daniel R."/>
        </authorList>
    </citation>
    <scope>NUCLEOTIDE SEQUENCE [LARGE SCALE GENOMIC DNA]</scope>
    <source>
        <strain evidence="2">DSM 525</strain>
        <strain evidence="5">DSM 525 / ATCC 6013</strain>
    </source>
</reference>
<proteinExistence type="predicted"/>
<keyword evidence="1" id="KW-1133">Transmembrane helix</keyword>
<dbReference type="GeneID" id="93074932"/>
<keyword evidence="5" id="KW-1185">Reference proteome</keyword>
<evidence type="ECO:0000313" key="4">
    <source>
        <dbReference type="Proteomes" id="UP000028042"/>
    </source>
</evidence>
<keyword evidence="1" id="KW-0812">Transmembrane</keyword>
<dbReference type="EMBL" id="JPGY02000001">
    <property type="protein sequence ID" value="KRU11127.1"/>
    <property type="molecule type" value="Genomic_DNA"/>
</dbReference>
<feature type="transmembrane region" description="Helical" evidence="1">
    <location>
        <begin position="63"/>
        <end position="82"/>
    </location>
</feature>
<gene>
    <name evidence="2" type="ORF">CLPA_c28100</name>
    <name evidence="3" type="ORF">CP6013_00374</name>
</gene>
<evidence type="ECO:0000313" key="2">
    <source>
        <dbReference type="EMBL" id="AJA52865.1"/>
    </source>
</evidence>
<sequence length="155" mass="17976">MLKVSFLEFIIRGIPESLVFFFAAYALTKNKIQYNRYLISVVLLSVSVYLIRLLPIGNGSNSILNLIIFIVLTVLVNKFPVIQSIKTGIIIMILEFICEGINVFFIQFILKKDLNEIFKDSILKMLYTSPSLIIFACIIIIYYIRLWKRKELKSI</sequence>
<reference evidence="3 4" key="3">
    <citation type="journal article" name="Genome Announc.">
        <title>Improved Draft Genome Sequence of Clostridium pasteurianum Strain ATCC 6013 (DSM 525) Using a Hybrid Next-Generation Sequencing Approach.</title>
        <authorList>
            <person name="Pyne M.E."/>
            <person name="Utturkar S."/>
            <person name="Brown S.D."/>
            <person name="Moo-Young M."/>
            <person name="Chung D.A."/>
            <person name="Chou C.P."/>
        </authorList>
    </citation>
    <scope>NUCLEOTIDE SEQUENCE [LARGE SCALE GENOMIC DNA]</scope>
    <source>
        <strain evidence="3 4">ATCC 6013</strain>
    </source>
</reference>
<organism evidence="2 5">
    <name type="scientific">Clostridium pasteurianum DSM 525 = ATCC 6013</name>
    <dbReference type="NCBI Taxonomy" id="1262449"/>
    <lineage>
        <taxon>Bacteria</taxon>
        <taxon>Bacillati</taxon>
        <taxon>Bacillota</taxon>
        <taxon>Clostridia</taxon>
        <taxon>Eubacteriales</taxon>
        <taxon>Clostridiaceae</taxon>
        <taxon>Clostridium</taxon>
    </lineage>
</organism>
<evidence type="ECO:0000313" key="5">
    <source>
        <dbReference type="Proteomes" id="UP000030905"/>
    </source>
</evidence>
<feature type="transmembrane region" description="Helical" evidence="1">
    <location>
        <begin position="34"/>
        <end position="51"/>
    </location>
</feature>
<evidence type="ECO:0000256" key="1">
    <source>
        <dbReference type="SAM" id="Phobius"/>
    </source>
</evidence>
<dbReference type="KEGG" id="cpat:CLPA_c28100"/>
<feature type="transmembrane region" description="Helical" evidence="1">
    <location>
        <begin position="89"/>
        <end position="110"/>
    </location>
</feature>
<dbReference type="AlphaFoldDB" id="A0A0H3J6N9"/>
<evidence type="ECO:0000313" key="3">
    <source>
        <dbReference type="EMBL" id="KRU11127.1"/>
    </source>
</evidence>
<dbReference type="eggNOG" id="ENOG5033NXY">
    <property type="taxonomic scope" value="Bacteria"/>
</dbReference>
<dbReference type="Proteomes" id="UP000028042">
    <property type="component" value="Unassembled WGS sequence"/>
</dbReference>
<name>A0A0H3J6N9_CLOPA</name>
<feature type="transmembrane region" description="Helical" evidence="1">
    <location>
        <begin position="122"/>
        <end position="144"/>
    </location>
</feature>
<dbReference type="PATRIC" id="fig|1262449.3.peg.1257"/>
<keyword evidence="1" id="KW-0472">Membrane</keyword>
<reference evidence="3" key="2">
    <citation type="submission" date="2015-10" db="EMBL/GenBank/DDBJ databases">
        <title>Improved Draft Genome Sequence of Clostridium pasteurianum Strain ATCC 6013 (DSM 525) Using a Hybrid Next-Generation Sequencing Approach.</title>
        <authorList>
            <person name="Pyne M.E."/>
            <person name="Utturkar S.M."/>
            <person name="Brown S.D."/>
            <person name="Moo-Young M."/>
            <person name="Chung D.A."/>
            <person name="Chou P.C."/>
        </authorList>
    </citation>
    <scope>NUCLEOTIDE SEQUENCE</scope>
    <source>
        <strain evidence="3">ATCC 6013</strain>
    </source>
</reference>
<accession>A0A0H3J6N9</accession>
<dbReference type="RefSeq" id="WP_003442964.1">
    <property type="nucleotide sequence ID" value="NZ_ANZB01000003.1"/>
</dbReference>
<dbReference type="Proteomes" id="UP000030905">
    <property type="component" value="Chromosome"/>
</dbReference>
<dbReference type="KEGG" id="cpae:CPAST_c28100"/>
<dbReference type="EMBL" id="CP009268">
    <property type="protein sequence ID" value="AJA52865.1"/>
    <property type="molecule type" value="Genomic_DNA"/>
</dbReference>
<feature type="transmembrane region" description="Helical" evidence="1">
    <location>
        <begin position="6"/>
        <end position="27"/>
    </location>
</feature>
<protein>
    <submittedName>
        <fullName evidence="2">Uncharacterized protein</fullName>
    </submittedName>
</protein>